<protein>
    <submittedName>
        <fullName evidence="2">Transposase</fullName>
    </submittedName>
</protein>
<dbReference type="RefSeq" id="WP_163112521.1">
    <property type="nucleotide sequence ID" value="NZ_JAAAWP010000010.1"/>
</dbReference>
<dbReference type="SMART" id="SM01321">
    <property type="entry name" value="Y1_Tnp"/>
    <property type="match status" value="1"/>
</dbReference>
<reference evidence="2 3" key="1">
    <citation type="submission" date="2020-01" db="EMBL/GenBank/DDBJ databases">
        <title>Genomes of bacteria type strains.</title>
        <authorList>
            <person name="Chen J."/>
            <person name="Zhu S."/>
            <person name="Yang J."/>
        </authorList>
    </citation>
    <scope>NUCLEOTIDE SEQUENCE [LARGE SCALE GENOMIC DNA]</scope>
    <source>
        <strain evidence="2 3">LMG 22958</strain>
    </source>
</reference>
<organism evidence="2 3">
    <name type="scientific">Alteromonas hispanica</name>
    <dbReference type="NCBI Taxonomy" id="315421"/>
    <lineage>
        <taxon>Bacteria</taxon>
        <taxon>Pseudomonadati</taxon>
        <taxon>Pseudomonadota</taxon>
        <taxon>Gammaproteobacteria</taxon>
        <taxon>Alteromonadales</taxon>
        <taxon>Alteromonadaceae</taxon>
        <taxon>Alteromonas/Salinimonas group</taxon>
        <taxon>Alteromonas</taxon>
    </lineage>
</organism>
<sequence length="325" mass="37210">MPKARKSQISLSDTPYYHCVSRCVRRAFLCGTEHGKSFEHRRKWVEDRIHALSDVFAIEVCAYAVMSNHTHIVLHVNKEKAIALSTEEVIDRWHSLYRGTLLTQQYASPMTRKGLSESQIDTVENTAGVWRARLYDISWFMRALNEYIARAANKEDECTGHFWEGRFKSQALLDESALAACMAYVDLNPVRANVAKTPEASNHTSIQYRIRAARVGKTPKRLMPFAGNPQRDMQSGLPFTLSDYLQLVDTTSRYIHPAKHGKVESNTPHIQARLGIENEKWLTLTTQFEHCFKHAAGKVVHLEQYAHNQHQQRVHGRKSAMRLLG</sequence>
<dbReference type="SUPFAM" id="SSF143422">
    <property type="entry name" value="Transposase IS200-like"/>
    <property type="match status" value="1"/>
</dbReference>
<dbReference type="AlphaFoldDB" id="A0A6L9MXZ5"/>
<dbReference type="EMBL" id="JAAAWP010000010">
    <property type="protein sequence ID" value="NDW22803.1"/>
    <property type="molecule type" value="Genomic_DNA"/>
</dbReference>
<name>A0A6L9MXZ5_9ALTE</name>
<evidence type="ECO:0000313" key="3">
    <source>
        <dbReference type="Proteomes" id="UP000478837"/>
    </source>
</evidence>
<dbReference type="InterPro" id="IPR036515">
    <property type="entry name" value="Transposase_17_sf"/>
</dbReference>
<feature type="domain" description="Transposase IS200-like" evidence="1">
    <location>
        <begin position="12"/>
        <end position="188"/>
    </location>
</feature>
<dbReference type="GO" id="GO:0004803">
    <property type="term" value="F:transposase activity"/>
    <property type="evidence" value="ECO:0007669"/>
    <property type="project" value="InterPro"/>
</dbReference>
<keyword evidence="3" id="KW-1185">Reference proteome</keyword>
<dbReference type="GO" id="GO:0003677">
    <property type="term" value="F:DNA binding"/>
    <property type="evidence" value="ECO:0007669"/>
    <property type="project" value="InterPro"/>
</dbReference>
<dbReference type="PANTHER" id="PTHR34322">
    <property type="entry name" value="TRANSPOSASE, Y1_TNP DOMAIN-CONTAINING"/>
    <property type="match status" value="1"/>
</dbReference>
<accession>A0A6L9MXZ5</accession>
<proteinExistence type="predicted"/>
<dbReference type="GO" id="GO:0006313">
    <property type="term" value="P:DNA transposition"/>
    <property type="evidence" value="ECO:0007669"/>
    <property type="project" value="InterPro"/>
</dbReference>
<dbReference type="PANTHER" id="PTHR34322:SF2">
    <property type="entry name" value="TRANSPOSASE IS200-LIKE DOMAIN-CONTAINING PROTEIN"/>
    <property type="match status" value="1"/>
</dbReference>
<evidence type="ECO:0000259" key="1">
    <source>
        <dbReference type="SMART" id="SM01321"/>
    </source>
</evidence>
<dbReference type="Proteomes" id="UP000478837">
    <property type="component" value="Unassembled WGS sequence"/>
</dbReference>
<evidence type="ECO:0000313" key="2">
    <source>
        <dbReference type="EMBL" id="NDW22803.1"/>
    </source>
</evidence>
<comment type="caution">
    <text evidence="2">The sequence shown here is derived from an EMBL/GenBank/DDBJ whole genome shotgun (WGS) entry which is preliminary data.</text>
</comment>
<dbReference type="InterPro" id="IPR002686">
    <property type="entry name" value="Transposase_17"/>
</dbReference>
<gene>
    <name evidence="2" type="ORF">GTW09_14840</name>
</gene>
<dbReference type="Gene3D" id="3.30.70.1290">
    <property type="entry name" value="Transposase IS200-like"/>
    <property type="match status" value="1"/>
</dbReference>